<evidence type="ECO:0000313" key="3">
    <source>
        <dbReference type="Proteomes" id="UP000659630"/>
    </source>
</evidence>
<dbReference type="AlphaFoldDB" id="A0A923I958"/>
<keyword evidence="3" id="KW-1185">Reference proteome</keyword>
<comment type="caution">
    <text evidence="2">The sequence shown here is derived from an EMBL/GenBank/DDBJ whole genome shotgun (WGS) entry which is preliminary data.</text>
</comment>
<evidence type="ECO:0000313" key="2">
    <source>
        <dbReference type="EMBL" id="MBC5581399.1"/>
    </source>
</evidence>
<organism evidence="2 3">
    <name type="scientific">Anaerofilum hominis</name>
    <dbReference type="NCBI Taxonomy" id="2763016"/>
    <lineage>
        <taxon>Bacteria</taxon>
        <taxon>Bacillati</taxon>
        <taxon>Bacillota</taxon>
        <taxon>Clostridia</taxon>
        <taxon>Eubacteriales</taxon>
        <taxon>Oscillospiraceae</taxon>
        <taxon>Anaerofilum</taxon>
    </lineage>
</organism>
<dbReference type="Proteomes" id="UP000659630">
    <property type="component" value="Unassembled WGS sequence"/>
</dbReference>
<evidence type="ECO:0000256" key="1">
    <source>
        <dbReference type="SAM" id="Phobius"/>
    </source>
</evidence>
<feature type="transmembrane region" description="Helical" evidence="1">
    <location>
        <begin position="51"/>
        <end position="71"/>
    </location>
</feature>
<protein>
    <submittedName>
        <fullName evidence="2">Uncharacterized protein</fullName>
    </submittedName>
</protein>
<feature type="transmembrane region" description="Helical" evidence="1">
    <location>
        <begin position="20"/>
        <end position="39"/>
    </location>
</feature>
<gene>
    <name evidence="2" type="ORF">H8S23_07735</name>
</gene>
<proteinExistence type="predicted"/>
<accession>A0A923I958</accession>
<name>A0A923I958_9FIRM</name>
<feature type="transmembrane region" description="Helical" evidence="1">
    <location>
        <begin position="92"/>
        <end position="109"/>
    </location>
</feature>
<keyword evidence="1" id="KW-0812">Transmembrane</keyword>
<keyword evidence="1" id="KW-0472">Membrane</keyword>
<dbReference type="RefSeq" id="WP_186887754.1">
    <property type="nucleotide sequence ID" value="NZ_JACONZ010000002.1"/>
</dbReference>
<sequence length="145" mass="16390">MRENLKKLLGFRSNTPWKKIVAVLYYLICLAVFAVGLVTPLPIEAGLWDVFVYKVSVTVIFLWMISPAIFLSETPLRRRLPLFRQRIGSKSLIGMMIVFILFTYLFAMTESWHSPEYKAAYEAYNTAAYNAFIVAGGGQPSQGAP</sequence>
<reference evidence="2" key="1">
    <citation type="submission" date="2020-08" db="EMBL/GenBank/DDBJ databases">
        <title>Genome public.</title>
        <authorList>
            <person name="Liu C."/>
            <person name="Sun Q."/>
        </authorList>
    </citation>
    <scope>NUCLEOTIDE SEQUENCE</scope>
    <source>
        <strain evidence="2">BX8</strain>
    </source>
</reference>
<keyword evidence="1" id="KW-1133">Transmembrane helix</keyword>
<dbReference type="EMBL" id="JACONZ010000002">
    <property type="protein sequence ID" value="MBC5581399.1"/>
    <property type="molecule type" value="Genomic_DNA"/>
</dbReference>